<keyword evidence="2" id="KW-1185">Reference proteome</keyword>
<dbReference type="Proteomes" id="UP000197025">
    <property type="component" value="Unassembled WGS sequence"/>
</dbReference>
<reference evidence="2" key="1">
    <citation type="submission" date="2017-06" db="EMBL/GenBank/DDBJ databases">
        <authorList>
            <person name="Varghese N."/>
            <person name="Submissions S."/>
        </authorList>
    </citation>
    <scope>NUCLEOTIDE SEQUENCE [LARGE SCALE GENOMIC DNA]</scope>
    <source>
        <strain evidence="2">JAD2</strain>
    </source>
</reference>
<dbReference type="RefSeq" id="WP_088570354.1">
    <property type="nucleotide sequence ID" value="NZ_FYEK01000010.1"/>
</dbReference>
<protein>
    <submittedName>
        <fullName evidence="1">Uncharacterized protein</fullName>
    </submittedName>
</protein>
<name>A0A212QM72_9CHLR</name>
<organism evidence="1 2">
    <name type="scientific">Thermoflexus hugenholtzii JAD2</name>
    <dbReference type="NCBI Taxonomy" id="877466"/>
    <lineage>
        <taxon>Bacteria</taxon>
        <taxon>Bacillati</taxon>
        <taxon>Chloroflexota</taxon>
        <taxon>Thermoflexia</taxon>
        <taxon>Thermoflexales</taxon>
        <taxon>Thermoflexaceae</taxon>
        <taxon>Thermoflexus</taxon>
    </lineage>
</organism>
<dbReference type="EMBL" id="FYEK01000010">
    <property type="protein sequence ID" value="SNB60444.1"/>
    <property type="molecule type" value="Genomic_DNA"/>
</dbReference>
<sequence>MIRHAFSGRMKGGVGFLFVGVLVGLGVLGLREGVPAALTPSPAHAAALPREPFMAFVGPLPFARGLLTMETLRAEGVAWFSGWVPLRLAAMGRPLDGVIVDGEALRWMRPEDQKWLQARFREGVVIVVLGVDQDEVAPVLGLKRLRLPEEGVIPMGSLEYVMVYEVMEGDPRDIAIVREAGHFWESREFQAPAGIARPLYHGGGKAIGRLDSEGELRLLFHRLQMAIQGVYEIRAQYQEALRTFEGR</sequence>
<dbReference type="AlphaFoldDB" id="A0A212QM72"/>
<proteinExistence type="predicted"/>
<gene>
    <name evidence="1" type="ORF">SAMN02746019_00025290</name>
</gene>
<accession>A0A212QM72</accession>
<dbReference type="InParanoid" id="A0A212QM72"/>
<evidence type="ECO:0000313" key="2">
    <source>
        <dbReference type="Proteomes" id="UP000197025"/>
    </source>
</evidence>
<evidence type="ECO:0000313" key="1">
    <source>
        <dbReference type="EMBL" id="SNB60444.1"/>
    </source>
</evidence>